<evidence type="ECO:0000256" key="2">
    <source>
        <dbReference type="ARBA" id="ARBA00022603"/>
    </source>
</evidence>
<dbReference type="InterPro" id="IPR051052">
    <property type="entry name" value="Diverse_substrate_MTase"/>
</dbReference>
<dbReference type="OMA" id="FRPHYPP"/>
<dbReference type="InterPro" id="IPR013216">
    <property type="entry name" value="Methyltransf_11"/>
</dbReference>
<dbReference type="GO" id="GO:0032259">
    <property type="term" value="P:methylation"/>
    <property type="evidence" value="ECO:0007669"/>
    <property type="project" value="UniProtKB-KW"/>
</dbReference>
<proteinExistence type="inferred from homology"/>
<keyword evidence="2" id="KW-0489">Methyltransferase</keyword>
<feature type="domain" description="Methyltransferase type 11" evidence="4">
    <location>
        <begin position="48"/>
        <end position="150"/>
    </location>
</feature>
<accession>A0A0D2PDI7</accession>
<dbReference type="PANTHER" id="PTHR44942:SF4">
    <property type="entry name" value="METHYLTRANSFERASE TYPE 11 DOMAIN-CONTAINING PROTEIN"/>
    <property type="match status" value="1"/>
</dbReference>
<dbReference type="OrthoDB" id="10027013at2759"/>
<dbReference type="EMBL" id="KN817591">
    <property type="protein sequence ID" value="KJA18290.1"/>
    <property type="molecule type" value="Genomic_DNA"/>
</dbReference>
<keyword evidence="6" id="KW-1185">Reference proteome</keyword>
<keyword evidence="3" id="KW-0808">Transferase</keyword>
<evidence type="ECO:0000256" key="3">
    <source>
        <dbReference type="ARBA" id="ARBA00022679"/>
    </source>
</evidence>
<dbReference type="Proteomes" id="UP000054270">
    <property type="component" value="Unassembled WGS sequence"/>
</dbReference>
<evidence type="ECO:0000256" key="1">
    <source>
        <dbReference type="ARBA" id="ARBA00008361"/>
    </source>
</evidence>
<name>A0A0D2PDI7_HYPSF</name>
<dbReference type="GO" id="GO:0008757">
    <property type="term" value="F:S-adenosylmethionine-dependent methyltransferase activity"/>
    <property type="evidence" value="ECO:0007669"/>
    <property type="project" value="InterPro"/>
</dbReference>
<dbReference type="Pfam" id="PF08241">
    <property type="entry name" value="Methyltransf_11"/>
    <property type="match status" value="1"/>
</dbReference>
<gene>
    <name evidence="5" type="ORF">HYPSUDRAFT_205532</name>
</gene>
<evidence type="ECO:0000259" key="4">
    <source>
        <dbReference type="Pfam" id="PF08241"/>
    </source>
</evidence>
<evidence type="ECO:0000313" key="5">
    <source>
        <dbReference type="EMBL" id="KJA18290.1"/>
    </source>
</evidence>
<dbReference type="Gene3D" id="3.40.50.150">
    <property type="entry name" value="Vaccinia Virus protein VP39"/>
    <property type="match status" value="1"/>
</dbReference>
<protein>
    <recommendedName>
        <fullName evidence="4">Methyltransferase type 11 domain-containing protein</fullName>
    </recommendedName>
</protein>
<dbReference type="PANTHER" id="PTHR44942">
    <property type="entry name" value="METHYLTRANSF_11 DOMAIN-CONTAINING PROTEIN"/>
    <property type="match status" value="1"/>
</dbReference>
<dbReference type="InterPro" id="IPR029063">
    <property type="entry name" value="SAM-dependent_MTases_sf"/>
</dbReference>
<dbReference type="CDD" id="cd02440">
    <property type="entry name" value="AdoMet_MTases"/>
    <property type="match status" value="1"/>
</dbReference>
<sequence length="337" mass="37322">MATFAKSTFNASVYSASRPTYPSQLLEYIFDFHRRGAGQGAASWQRAVDAGCGTGQATAHLSGFREVVAIDPSAGMLAKAKTALLGDSESRVGGPKYAFAQGSAEDMKAAVPEDGSVDLLIAAQAAHWFDWRQVWPETSRVLRRNGTAAFWVYAEFRLPKYPALASRITDYAQGTDPVRSLGPHFQRPGRTILERHLVDVPEPPADSGLQALARVHFCGTADAPPFLPPQADVRPVLMQKEMRWRDLLAYFRTWSPLLTYHEKYPEDLQRADDVRFLAEDLARVEGEAEDIRGGDIAVRFWKDLRQGALEAAPDVPVGPDDKVMVEWPVALLLTRKQ</sequence>
<dbReference type="STRING" id="945553.A0A0D2PDI7"/>
<dbReference type="SUPFAM" id="SSF53335">
    <property type="entry name" value="S-adenosyl-L-methionine-dependent methyltransferases"/>
    <property type="match status" value="1"/>
</dbReference>
<evidence type="ECO:0000313" key="6">
    <source>
        <dbReference type="Proteomes" id="UP000054270"/>
    </source>
</evidence>
<organism evidence="5 6">
    <name type="scientific">Hypholoma sublateritium (strain FD-334 SS-4)</name>
    <dbReference type="NCBI Taxonomy" id="945553"/>
    <lineage>
        <taxon>Eukaryota</taxon>
        <taxon>Fungi</taxon>
        <taxon>Dikarya</taxon>
        <taxon>Basidiomycota</taxon>
        <taxon>Agaricomycotina</taxon>
        <taxon>Agaricomycetes</taxon>
        <taxon>Agaricomycetidae</taxon>
        <taxon>Agaricales</taxon>
        <taxon>Agaricineae</taxon>
        <taxon>Strophariaceae</taxon>
        <taxon>Hypholoma</taxon>
    </lineage>
</organism>
<reference evidence="6" key="1">
    <citation type="submission" date="2014-04" db="EMBL/GenBank/DDBJ databases">
        <title>Evolutionary Origins and Diversification of the Mycorrhizal Mutualists.</title>
        <authorList>
            <consortium name="DOE Joint Genome Institute"/>
            <consortium name="Mycorrhizal Genomics Consortium"/>
            <person name="Kohler A."/>
            <person name="Kuo A."/>
            <person name="Nagy L.G."/>
            <person name="Floudas D."/>
            <person name="Copeland A."/>
            <person name="Barry K.W."/>
            <person name="Cichocki N."/>
            <person name="Veneault-Fourrey C."/>
            <person name="LaButti K."/>
            <person name="Lindquist E.A."/>
            <person name="Lipzen A."/>
            <person name="Lundell T."/>
            <person name="Morin E."/>
            <person name="Murat C."/>
            <person name="Riley R."/>
            <person name="Ohm R."/>
            <person name="Sun H."/>
            <person name="Tunlid A."/>
            <person name="Henrissat B."/>
            <person name="Grigoriev I.V."/>
            <person name="Hibbett D.S."/>
            <person name="Martin F."/>
        </authorList>
    </citation>
    <scope>NUCLEOTIDE SEQUENCE [LARGE SCALE GENOMIC DNA]</scope>
    <source>
        <strain evidence="6">FD-334 SS-4</strain>
    </source>
</reference>
<dbReference type="AlphaFoldDB" id="A0A0D2PDI7"/>
<comment type="similarity">
    <text evidence="1">Belongs to the methyltransferase superfamily.</text>
</comment>